<dbReference type="EMBL" id="ASHM01120659">
    <property type="protein sequence ID" value="PNX56722.1"/>
    <property type="molecule type" value="Genomic_DNA"/>
</dbReference>
<name>A0A2K3JRP8_TRIPR</name>
<accession>A0A2K3JRP8</accession>
<protein>
    <submittedName>
        <fullName evidence="1">Cysteine-rich receptor-like protein kinase</fullName>
    </submittedName>
</protein>
<gene>
    <name evidence="1" type="ORF">L195_g058347</name>
</gene>
<keyword evidence="1" id="KW-0418">Kinase</keyword>
<evidence type="ECO:0000313" key="2">
    <source>
        <dbReference type="Proteomes" id="UP000236291"/>
    </source>
</evidence>
<keyword evidence="1" id="KW-0808">Transferase</keyword>
<dbReference type="Proteomes" id="UP000236291">
    <property type="component" value="Unassembled WGS sequence"/>
</dbReference>
<proteinExistence type="predicted"/>
<dbReference type="AlphaFoldDB" id="A0A2K3JRP8"/>
<sequence>MSVIQVDGVTLEGVEPIRQAVFSHFESHFKASNVNRPVVDDLQFKRLNHVENGSLIKPFTEAEVKSAVWDCDSFKSPGPDGINFGFIKDFWAELRGDIMRFISEFHRNGKLAK</sequence>
<feature type="non-terminal residue" evidence="1">
    <location>
        <position position="113"/>
    </location>
</feature>
<reference evidence="1 2" key="2">
    <citation type="journal article" date="2017" name="Front. Plant Sci.">
        <title>Gene Classification and Mining of Molecular Markers Useful in Red Clover (Trifolium pratense) Breeding.</title>
        <authorList>
            <person name="Istvanek J."/>
            <person name="Dluhosova J."/>
            <person name="Dluhos P."/>
            <person name="Patkova L."/>
            <person name="Nedelnik J."/>
            <person name="Repkova J."/>
        </authorList>
    </citation>
    <scope>NUCLEOTIDE SEQUENCE [LARGE SCALE GENOMIC DNA]</scope>
    <source>
        <strain evidence="2">cv. Tatra</strain>
        <tissue evidence="1">Young leaves</tissue>
    </source>
</reference>
<keyword evidence="1" id="KW-0675">Receptor</keyword>
<comment type="caution">
    <text evidence="1">The sequence shown here is derived from an EMBL/GenBank/DDBJ whole genome shotgun (WGS) entry which is preliminary data.</text>
</comment>
<dbReference type="GO" id="GO:0016301">
    <property type="term" value="F:kinase activity"/>
    <property type="evidence" value="ECO:0007669"/>
    <property type="project" value="UniProtKB-KW"/>
</dbReference>
<evidence type="ECO:0000313" key="1">
    <source>
        <dbReference type="EMBL" id="PNX56722.1"/>
    </source>
</evidence>
<reference evidence="1 2" key="1">
    <citation type="journal article" date="2014" name="Am. J. Bot.">
        <title>Genome assembly and annotation for red clover (Trifolium pratense; Fabaceae).</title>
        <authorList>
            <person name="Istvanek J."/>
            <person name="Jaros M."/>
            <person name="Krenek A."/>
            <person name="Repkova J."/>
        </authorList>
    </citation>
    <scope>NUCLEOTIDE SEQUENCE [LARGE SCALE GENOMIC DNA]</scope>
    <source>
        <strain evidence="2">cv. Tatra</strain>
        <tissue evidence="1">Young leaves</tissue>
    </source>
</reference>
<organism evidence="1 2">
    <name type="scientific">Trifolium pratense</name>
    <name type="common">Red clover</name>
    <dbReference type="NCBI Taxonomy" id="57577"/>
    <lineage>
        <taxon>Eukaryota</taxon>
        <taxon>Viridiplantae</taxon>
        <taxon>Streptophyta</taxon>
        <taxon>Embryophyta</taxon>
        <taxon>Tracheophyta</taxon>
        <taxon>Spermatophyta</taxon>
        <taxon>Magnoliopsida</taxon>
        <taxon>eudicotyledons</taxon>
        <taxon>Gunneridae</taxon>
        <taxon>Pentapetalae</taxon>
        <taxon>rosids</taxon>
        <taxon>fabids</taxon>
        <taxon>Fabales</taxon>
        <taxon>Fabaceae</taxon>
        <taxon>Papilionoideae</taxon>
        <taxon>50 kb inversion clade</taxon>
        <taxon>NPAAA clade</taxon>
        <taxon>Hologalegina</taxon>
        <taxon>IRL clade</taxon>
        <taxon>Trifolieae</taxon>
        <taxon>Trifolium</taxon>
    </lineage>
</organism>
<dbReference type="STRING" id="57577.A0A2K3JRP8"/>